<organism evidence="1 2">
    <name type="scientific">Tissierella simiarum</name>
    <dbReference type="NCBI Taxonomy" id="2841534"/>
    <lineage>
        <taxon>Bacteria</taxon>
        <taxon>Bacillati</taxon>
        <taxon>Bacillota</taxon>
        <taxon>Tissierellia</taxon>
        <taxon>Tissierellales</taxon>
        <taxon>Tissierellaceae</taxon>
        <taxon>Tissierella</taxon>
    </lineage>
</organism>
<evidence type="ECO:0000313" key="1">
    <source>
        <dbReference type="EMBL" id="MBU5439598.1"/>
    </source>
</evidence>
<comment type="caution">
    <text evidence="1">The sequence shown here is derived from an EMBL/GenBank/DDBJ whole genome shotgun (WGS) entry which is preliminary data.</text>
</comment>
<reference evidence="1 2" key="1">
    <citation type="submission" date="2021-06" db="EMBL/GenBank/DDBJ databases">
        <authorList>
            <person name="Sun Q."/>
            <person name="Li D."/>
        </authorList>
    </citation>
    <scope>NUCLEOTIDE SEQUENCE [LARGE SCALE GENOMIC DNA]</scope>
    <source>
        <strain evidence="1 2">MSJ-40</strain>
    </source>
</reference>
<gene>
    <name evidence="1" type="ORF">KQI42_16405</name>
</gene>
<accession>A0ABS6EBQ4</accession>
<dbReference type="EMBL" id="JAHLPM010000017">
    <property type="protein sequence ID" value="MBU5439598.1"/>
    <property type="molecule type" value="Genomic_DNA"/>
</dbReference>
<proteinExistence type="predicted"/>
<evidence type="ECO:0000313" key="2">
    <source>
        <dbReference type="Proteomes" id="UP000749471"/>
    </source>
</evidence>
<dbReference type="Proteomes" id="UP000749471">
    <property type="component" value="Unassembled WGS sequence"/>
</dbReference>
<evidence type="ECO:0008006" key="3">
    <source>
        <dbReference type="Google" id="ProtNLM"/>
    </source>
</evidence>
<keyword evidence="2" id="KW-1185">Reference proteome</keyword>
<name>A0ABS6EBQ4_9FIRM</name>
<protein>
    <recommendedName>
        <fullName evidence="3">Integrase</fullName>
    </recommendedName>
</protein>
<sequence>MSIGISAKVVSERLDHSNISITLDTYFHVLQDAQKEAAEKIDNFFSSTK</sequence>